<accession>A0A2R8BPL4</accession>
<sequence>MTRPSTSIFGASFVDLNADTAPKSRQVALVPGALVPVLPLDLPSGLRGEAREQVARRQVLDRMGLDDKAVEIRPFHGLKDKETWSHVLLADAASLAGWRKLGQSCKAVLPDYLALPTADGVWSFAASTDGVAVRFGPHDGFSANVDVACAMLRRKLRNSRPEKMVRVGPDVPAIETVLADEDIAVSDDQTGLKSLSHSEISFDLRRDPRQARVRLRRKVLPWRWPALIGGVAAAVWAAAQIIETRTIEARSAALAAETRALVRTHFVPNGPILDVRSQVSRAIVNAQVAAGQGQSQITALTLFARASTVIADQSATIEAVTSATPREVILVLRVADFAASDQLADALRAADLNVDVIESRVSDTTSGVRSELRVTAVAS</sequence>
<proteinExistence type="predicted"/>
<dbReference type="NCBIfam" id="TIGR01709">
    <property type="entry name" value="typeII_sec_gspL"/>
    <property type="match status" value="1"/>
</dbReference>
<dbReference type="EMBL" id="OMOR01000003">
    <property type="protein sequence ID" value="SPH27480.1"/>
    <property type="molecule type" value="Genomic_DNA"/>
</dbReference>
<evidence type="ECO:0000313" key="2">
    <source>
        <dbReference type="Proteomes" id="UP000244880"/>
    </source>
</evidence>
<reference evidence="1 2" key="1">
    <citation type="submission" date="2018-03" db="EMBL/GenBank/DDBJ databases">
        <authorList>
            <person name="Keele B.F."/>
        </authorList>
    </citation>
    <scope>NUCLEOTIDE SEQUENCE [LARGE SCALE GENOMIC DNA]</scope>
    <source>
        <strain evidence="1 2">CECT 8599</strain>
    </source>
</reference>
<dbReference type="GO" id="GO:0015628">
    <property type="term" value="P:protein secretion by the type II secretion system"/>
    <property type="evidence" value="ECO:0007669"/>
    <property type="project" value="InterPro"/>
</dbReference>
<dbReference type="AlphaFoldDB" id="A0A2R8BPL4"/>
<dbReference type="Proteomes" id="UP000244880">
    <property type="component" value="Unassembled WGS sequence"/>
</dbReference>
<dbReference type="OrthoDB" id="7715154at2"/>
<dbReference type="Gene3D" id="3.30.420.370">
    <property type="match status" value="1"/>
</dbReference>
<organism evidence="1 2">
    <name type="scientific">Ascidiaceihabitans donghaensis</name>
    <dbReference type="NCBI Taxonomy" id="1510460"/>
    <lineage>
        <taxon>Bacteria</taxon>
        <taxon>Pseudomonadati</taxon>
        <taxon>Pseudomonadota</taxon>
        <taxon>Alphaproteobacteria</taxon>
        <taxon>Rhodobacterales</taxon>
        <taxon>Paracoccaceae</taxon>
        <taxon>Ascidiaceihabitans</taxon>
    </lineage>
</organism>
<dbReference type="RefSeq" id="WP_108830424.1">
    <property type="nucleotide sequence ID" value="NZ_OMOR01000003.1"/>
</dbReference>
<dbReference type="GO" id="GO:0015627">
    <property type="term" value="C:type II protein secretion system complex"/>
    <property type="evidence" value="ECO:0007669"/>
    <property type="project" value="InterPro"/>
</dbReference>
<dbReference type="Gene3D" id="3.30.420.380">
    <property type="match status" value="1"/>
</dbReference>
<evidence type="ECO:0000313" key="1">
    <source>
        <dbReference type="EMBL" id="SPH27480.1"/>
    </source>
</evidence>
<keyword evidence="2" id="KW-1185">Reference proteome</keyword>
<dbReference type="InterPro" id="IPR007812">
    <property type="entry name" value="T2SS_protein-GspL"/>
</dbReference>
<name>A0A2R8BPL4_9RHOB</name>
<dbReference type="GO" id="GO:0009276">
    <property type="term" value="C:Gram-negative-bacterium-type cell wall"/>
    <property type="evidence" value="ECO:0007669"/>
    <property type="project" value="InterPro"/>
</dbReference>
<gene>
    <name evidence="1" type="ORF">ASD8599_03946</name>
</gene>
<protein>
    <submittedName>
        <fullName evidence="1">Uncharacterized protein</fullName>
    </submittedName>
</protein>